<feature type="region of interest" description="Disordered" evidence="7">
    <location>
        <begin position="388"/>
        <end position="441"/>
    </location>
</feature>
<feature type="region of interest" description="Disordered" evidence="7">
    <location>
        <begin position="273"/>
        <end position="340"/>
    </location>
</feature>
<evidence type="ECO:0000256" key="4">
    <source>
        <dbReference type="ARBA" id="ARBA00022989"/>
    </source>
</evidence>
<evidence type="ECO:0000256" key="1">
    <source>
        <dbReference type="ARBA" id="ARBA00004477"/>
    </source>
</evidence>
<dbReference type="OrthoDB" id="567788at2759"/>
<evidence type="ECO:0000256" key="2">
    <source>
        <dbReference type="ARBA" id="ARBA00022692"/>
    </source>
</evidence>
<dbReference type="GO" id="GO:0032581">
    <property type="term" value="P:ER-dependent peroxisome organization"/>
    <property type="evidence" value="ECO:0007669"/>
    <property type="project" value="EnsemblFungi"/>
</dbReference>
<evidence type="ECO:0000256" key="7">
    <source>
        <dbReference type="SAM" id="MobiDB-lite"/>
    </source>
</evidence>
<dbReference type="PANTHER" id="PTHR10994:SF193">
    <property type="entry name" value="RETICULON-LIKE PROTEIN"/>
    <property type="match status" value="1"/>
</dbReference>
<dbReference type="GO" id="GO:0071788">
    <property type="term" value="P:endoplasmic reticulum tubular network maintenance"/>
    <property type="evidence" value="ECO:0007669"/>
    <property type="project" value="EnsemblFungi"/>
</dbReference>
<dbReference type="GO" id="GO:0032541">
    <property type="term" value="C:cortical endoplasmic reticulum"/>
    <property type="evidence" value="ECO:0007669"/>
    <property type="project" value="EnsemblFungi"/>
</dbReference>
<dbReference type="GO" id="GO:0005794">
    <property type="term" value="C:Golgi apparatus"/>
    <property type="evidence" value="ECO:0007669"/>
    <property type="project" value="EnsemblFungi"/>
</dbReference>
<dbReference type="GO" id="GO:0009617">
    <property type="term" value="P:response to bacterium"/>
    <property type="evidence" value="ECO:0007669"/>
    <property type="project" value="InterPro"/>
</dbReference>
<dbReference type="Pfam" id="PF02453">
    <property type="entry name" value="Reticulon"/>
    <property type="match status" value="1"/>
</dbReference>
<feature type="domain" description="Reticulon" evidence="8">
    <location>
        <begin position="39"/>
        <end position="237"/>
    </location>
</feature>
<evidence type="ECO:0000313" key="10">
    <source>
        <dbReference type="Proteomes" id="UP000187013"/>
    </source>
</evidence>
<dbReference type="InterPro" id="IPR003388">
    <property type="entry name" value="Reticulon"/>
</dbReference>
<feature type="region of interest" description="Disordered" evidence="7">
    <location>
        <begin position="1"/>
        <end position="33"/>
    </location>
</feature>
<dbReference type="GO" id="GO:0051292">
    <property type="term" value="P:nuclear pore complex assembly"/>
    <property type="evidence" value="ECO:0007669"/>
    <property type="project" value="EnsemblFungi"/>
</dbReference>
<dbReference type="InterPro" id="IPR045064">
    <property type="entry name" value="Reticulon-like"/>
</dbReference>
<proteinExistence type="predicted"/>
<protein>
    <recommendedName>
        <fullName evidence="6">Reticulon-like protein</fullName>
    </recommendedName>
</protein>
<sequence length="441" mass="47549">MSSYPKGVRAQPPQAPSDYASTGATTGGAAPSVPVKDPTTDLLLWKNPIETGKYFGLSLLTLLILKKVNLITFFLRVLYTVIFTTGGIEFVSKVVLGQGLVSKYSLKECPNVVGCLRPRIEELLRHLPTYQAKLRTLVFADEPKQNMKAGLVLYFLHKFFSWFSVWTIVFLGVISAFTLPLVYHTHQEEIDAAVNHALKIARAKSAEFSKIASEKSRPYLEKLDCKLGPVSKFVKTQYANYNRASAAPKTTSSAAPQATTAGLAAKVPFEHSAAPTGSEEQGAYVSGHAPSATTAASRGVPSSRSAAAGAAGTAGAATHEAHPSEAFSQKQTSSPLQATAQTFSSHIPTETPTAGSTGISHHHLSDLNDEYNSHFGHDFSVHDVEDAANKASDKTGHKFPQVPSSNPLSSEANHDFSVDQLQNELRQNKDSLTQELNFNKH</sequence>
<feature type="compositionally biased region" description="Polar residues" evidence="7">
    <location>
        <begin position="402"/>
        <end position="411"/>
    </location>
</feature>
<evidence type="ECO:0000256" key="3">
    <source>
        <dbReference type="ARBA" id="ARBA00022824"/>
    </source>
</evidence>
<gene>
    <name evidence="9" type="ORF">ZYGR_0A04440</name>
</gene>
<reference evidence="9 10" key="1">
    <citation type="submission" date="2016-08" db="EMBL/GenBank/DDBJ databases">
        <title>Draft genome sequence of allopolyploid Zygosaccharomyces rouxii.</title>
        <authorList>
            <person name="Watanabe J."/>
            <person name="Uehara K."/>
            <person name="Mogi Y."/>
            <person name="Tsukioka Y."/>
        </authorList>
    </citation>
    <scope>NUCLEOTIDE SEQUENCE [LARGE SCALE GENOMIC DNA]</scope>
    <source>
        <strain evidence="9 10">NBRC 110957</strain>
    </source>
</reference>
<keyword evidence="4 6" id="KW-1133">Transmembrane helix</keyword>
<comment type="subcellular location">
    <subcellularLocation>
        <location evidence="1 6">Endoplasmic reticulum membrane</location>
        <topology evidence="1 6">Multi-pass membrane protein</topology>
    </subcellularLocation>
</comment>
<keyword evidence="5 6" id="KW-0472">Membrane</keyword>
<feature type="transmembrane region" description="Helical" evidence="6">
    <location>
        <begin position="73"/>
        <end position="96"/>
    </location>
</feature>
<keyword evidence="3 6" id="KW-0256">Endoplasmic reticulum</keyword>
<dbReference type="Proteomes" id="UP000187013">
    <property type="component" value="Unassembled WGS sequence"/>
</dbReference>
<feature type="compositionally biased region" description="Polar residues" evidence="7">
    <location>
        <begin position="326"/>
        <end position="340"/>
    </location>
</feature>
<feature type="compositionally biased region" description="Low complexity" evidence="7">
    <location>
        <begin position="295"/>
        <end position="318"/>
    </location>
</feature>
<organism evidence="9 10">
    <name type="scientific">Zygosaccharomyces rouxii</name>
    <dbReference type="NCBI Taxonomy" id="4956"/>
    <lineage>
        <taxon>Eukaryota</taxon>
        <taxon>Fungi</taxon>
        <taxon>Dikarya</taxon>
        <taxon>Ascomycota</taxon>
        <taxon>Saccharomycotina</taxon>
        <taxon>Saccharomycetes</taxon>
        <taxon>Saccharomycetales</taxon>
        <taxon>Saccharomycetaceae</taxon>
        <taxon>Zygosaccharomyces</taxon>
    </lineage>
</organism>
<dbReference type="GO" id="GO:0098554">
    <property type="term" value="C:cytoplasmic side of endoplasmic reticulum membrane"/>
    <property type="evidence" value="ECO:0007669"/>
    <property type="project" value="EnsemblFungi"/>
</dbReference>
<dbReference type="PANTHER" id="PTHR10994">
    <property type="entry name" value="RETICULON"/>
    <property type="match status" value="1"/>
</dbReference>
<dbReference type="GO" id="GO:0034976">
    <property type="term" value="P:response to endoplasmic reticulum stress"/>
    <property type="evidence" value="ECO:0007669"/>
    <property type="project" value="EnsemblFungi"/>
</dbReference>
<dbReference type="eggNOG" id="KOG1792">
    <property type="taxonomic scope" value="Eukaryota"/>
</dbReference>
<keyword evidence="2 6" id="KW-0812">Transmembrane</keyword>
<comment type="caution">
    <text evidence="9">The sequence shown here is derived from an EMBL/GenBank/DDBJ whole genome shotgun (WGS) entry which is preliminary data.</text>
</comment>
<evidence type="ECO:0000256" key="5">
    <source>
        <dbReference type="ARBA" id="ARBA00023136"/>
    </source>
</evidence>
<feature type="transmembrane region" description="Helical" evidence="6">
    <location>
        <begin position="159"/>
        <end position="183"/>
    </location>
</feature>
<dbReference type="GO" id="GO:0048309">
    <property type="term" value="P:endoplasmic reticulum inheritance"/>
    <property type="evidence" value="ECO:0007669"/>
    <property type="project" value="EnsemblFungi"/>
</dbReference>
<dbReference type="PROSITE" id="PS50845">
    <property type="entry name" value="RETICULON"/>
    <property type="match status" value="1"/>
</dbReference>
<dbReference type="EMBL" id="BDGX01000001">
    <property type="protein sequence ID" value="GAV46846.1"/>
    <property type="molecule type" value="Genomic_DNA"/>
</dbReference>
<evidence type="ECO:0000259" key="8">
    <source>
        <dbReference type="PROSITE" id="PS50845"/>
    </source>
</evidence>
<evidence type="ECO:0000313" key="9">
    <source>
        <dbReference type="EMBL" id="GAV46846.1"/>
    </source>
</evidence>
<dbReference type="AlphaFoldDB" id="A0A1Q2ZTJ6"/>
<name>A0A1Q2ZTJ6_ZYGRO</name>
<dbReference type="OMA" id="ATHEAHP"/>
<evidence type="ECO:0000256" key="6">
    <source>
        <dbReference type="RuleBase" id="RU363132"/>
    </source>
</evidence>
<feature type="compositionally biased region" description="Polar residues" evidence="7">
    <location>
        <begin position="419"/>
        <end position="441"/>
    </location>
</feature>
<accession>A0A1Q2ZTJ6</accession>